<keyword evidence="3" id="KW-0238">DNA-binding</keyword>
<dbReference type="PANTHER" id="PTHR31985">
    <property type="entry name" value="ETHYLENE-RESPONSIVE TRANSCRIPTION FACTOR ERF042-RELATED"/>
    <property type="match status" value="1"/>
</dbReference>
<dbReference type="GO" id="GO:0003677">
    <property type="term" value="F:DNA binding"/>
    <property type="evidence" value="ECO:0007669"/>
    <property type="project" value="UniProtKB-KW"/>
</dbReference>
<dbReference type="Gene3D" id="3.30.730.10">
    <property type="entry name" value="AP2/ERF domain"/>
    <property type="match status" value="1"/>
</dbReference>
<feature type="domain" description="AP2/ERF" evidence="9">
    <location>
        <begin position="93"/>
        <end position="150"/>
    </location>
</feature>
<feature type="compositionally biased region" description="Basic and acidic residues" evidence="8">
    <location>
        <begin position="192"/>
        <end position="203"/>
    </location>
</feature>
<dbReference type="FunFam" id="3.30.730.10:FF:000001">
    <property type="entry name" value="Ethylene-responsive transcription factor 2"/>
    <property type="match status" value="1"/>
</dbReference>
<dbReference type="InterPro" id="IPR001471">
    <property type="entry name" value="AP2/ERF_dom"/>
</dbReference>
<dbReference type="SMART" id="SM00380">
    <property type="entry name" value="AP2"/>
    <property type="match status" value="1"/>
</dbReference>
<evidence type="ECO:0000256" key="1">
    <source>
        <dbReference type="ARBA" id="ARBA00004123"/>
    </source>
</evidence>
<evidence type="ECO:0000313" key="11">
    <source>
        <dbReference type="Proteomes" id="UP001154282"/>
    </source>
</evidence>
<evidence type="ECO:0000256" key="2">
    <source>
        <dbReference type="ARBA" id="ARBA00023015"/>
    </source>
</evidence>
<feature type="compositionally biased region" description="Polar residues" evidence="8">
    <location>
        <begin position="1"/>
        <end position="16"/>
    </location>
</feature>
<name>A0AAV0KAS0_9ROSI</name>
<evidence type="ECO:0000259" key="9">
    <source>
        <dbReference type="PROSITE" id="PS51032"/>
    </source>
</evidence>
<keyword evidence="11" id="KW-1185">Reference proteome</keyword>
<dbReference type="GO" id="GO:0003700">
    <property type="term" value="F:DNA-binding transcription factor activity"/>
    <property type="evidence" value="ECO:0007669"/>
    <property type="project" value="InterPro"/>
</dbReference>
<feature type="compositionally biased region" description="Acidic residues" evidence="8">
    <location>
        <begin position="204"/>
        <end position="218"/>
    </location>
</feature>
<dbReference type="InterPro" id="IPR051032">
    <property type="entry name" value="AP2/ERF_TF_ERF_subfamily"/>
</dbReference>
<reference evidence="10" key="1">
    <citation type="submission" date="2022-08" db="EMBL/GenBank/DDBJ databases">
        <authorList>
            <person name="Gutierrez-Valencia J."/>
        </authorList>
    </citation>
    <scope>NUCLEOTIDE SEQUENCE</scope>
</reference>
<evidence type="ECO:0000313" key="10">
    <source>
        <dbReference type="EMBL" id="CAI0418063.1"/>
    </source>
</evidence>
<evidence type="ECO:0000256" key="6">
    <source>
        <dbReference type="ARBA" id="ARBA00023242"/>
    </source>
</evidence>
<gene>
    <name evidence="10" type="ORF">LITE_LOCUS17536</name>
</gene>
<dbReference type="SUPFAM" id="SSF54171">
    <property type="entry name" value="DNA-binding domain"/>
    <property type="match status" value="1"/>
</dbReference>
<organism evidence="10 11">
    <name type="scientific">Linum tenue</name>
    <dbReference type="NCBI Taxonomy" id="586396"/>
    <lineage>
        <taxon>Eukaryota</taxon>
        <taxon>Viridiplantae</taxon>
        <taxon>Streptophyta</taxon>
        <taxon>Embryophyta</taxon>
        <taxon>Tracheophyta</taxon>
        <taxon>Spermatophyta</taxon>
        <taxon>Magnoliopsida</taxon>
        <taxon>eudicotyledons</taxon>
        <taxon>Gunneridae</taxon>
        <taxon>Pentapetalae</taxon>
        <taxon>rosids</taxon>
        <taxon>fabids</taxon>
        <taxon>Malpighiales</taxon>
        <taxon>Linaceae</taxon>
        <taxon>Linum</taxon>
    </lineage>
</organism>
<protein>
    <recommendedName>
        <fullName evidence="9">AP2/ERF domain-containing protein</fullName>
    </recommendedName>
</protein>
<keyword evidence="2" id="KW-0805">Transcription regulation</keyword>
<feature type="compositionally biased region" description="Low complexity" evidence="8">
    <location>
        <begin position="19"/>
        <end position="49"/>
    </location>
</feature>
<dbReference type="GO" id="GO:0005634">
    <property type="term" value="C:nucleus"/>
    <property type="evidence" value="ECO:0007669"/>
    <property type="project" value="UniProtKB-SubCell"/>
</dbReference>
<keyword evidence="4" id="KW-0010">Activator</keyword>
<dbReference type="AlphaFoldDB" id="A0AAV0KAS0"/>
<dbReference type="EMBL" id="CAMGYJ010000005">
    <property type="protein sequence ID" value="CAI0418063.1"/>
    <property type="molecule type" value="Genomic_DNA"/>
</dbReference>
<sequence length="273" mass="29656">METPNQDCSDSETQIDPLSPSFSPSSSTTTSSSSVSPSSPSSNDSHFSPSPSPDHNVKSHKRNHDRDSDSAEEEEEEEVRGSSKKAKTGDHLSYRGVRMRQWGKWVSEIREPRKKSRIWLGTFATAEMAARAHDVAALAIKGDSAHLNFPRLAHLLPRPASASPKDIQAAAALAAAMDVKEAGDDVGAIDGGVRDDISSPRDQDQDDQLPESVVEDDGDDAFVDLPDLLQDGIDQEVCVLSMSYWRMFDGEGLDSGSLWEAEELSLQPSFGSR</sequence>
<dbReference type="PANTHER" id="PTHR31985:SF130">
    <property type="entry name" value="ETHYLENE-RESPONSIVE TRANSCRIPTION FACTOR ERF034"/>
    <property type="match status" value="1"/>
</dbReference>
<comment type="caution">
    <text evidence="10">The sequence shown here is derived from an EMBL/GenBank/DDBJ whole genome shotgun (WGS) entry which is preliminary data.</text>
</comment>
<dbReference type="PROSITE" id="PS51032">
    <property type="entry name" value="AP2_ERF"/>
    <property type="match status" value="1"/>
</dbReference>
<evidence type="ECO:0000256" key="5">
    <source>
        <dbReference type="ARBA" id="ARBA00023163"/>
    </source>
</evidence>
<evidence type="ECO:0000256" key="8">
    <source>
        <dbReference type="SAM" id="MobiDB-lite"/>
    </source>
</evidence>
<dbReference type="InterPro" id="IPR016177">
    <property type="entry name" value="DNA-bd_dom_sf"/>
</dbReference>
<evidence type="ECO:0000256" key="4">
    <source>
        <dbReference type="ARBA" id="ARBA00023159"/>
    </source>
</evidence>
<dbReference type="PRINTS" id="PR00367">
    <property type="entry name" value="ETHRSPELEMNT"/>
</dbReference>
<dbReference type="InterPro" id="IPR036955">
    <property type="entry name" value="AP2/ERF_dom_sf"/>
</dbReference>
<proteinExistence type="inferred from homology"/>
<keyword evidence="5" id="KW-0804">Transcription</keyword>
<comment type="similarity">
    <text evidence="7">Belongs to the AP2/ERF transcription factor family. ERF subfamily.</text>
</comment>
<dbReference type="Proteomes" id="UP001154282">
    <property type="component" value="Unassembled WGS sequence"/>
</dbReference>
<evidence type="ECO:0000256" key="7">
    <source>
        <dbReference type="ARBA" id="ARBA00024343"/>
    </source>
</evidence>
<dbReference type="CDD" id="cd00018">
    <property type="entry name" value="AP2"/>
    <property type="match status" value="1"/>
</dbReference>
<evidence type="ECO:0000256" key="3">
    <source>
        <dbReference type="ARBA" id="ARBA00023125"/>
    </source>
</evidence>
<dbReference type="Pfam" id="PF00847">
    <property type="entry name" value="AP2"/>
    <property type="match status" value="1"/>
</dbReference>
<comment type="subcellular location">
    <subcellularLocation>
        <location evidence="1">Nucleus</location>
    </subcellularLocation>
</comment>
<keyword evidence="6" id="KW-0539">Nucleus</keyword>
<feature type="region of interest" description="Disordered" evidence="8">
    <location>
        <begin position="1"/>
        <end position="94"/>
    </location>
</feature>
<feature type="region of interest" description="Disordered" evidence="8">
    <location>
        <begin position="188"/>
        <end position="218"/>
    </location>
</feature>
<accession>A0AAV0KAS0</accession>